<dbReference type="AlphaFoldDB" id="A0A803QSC6"/>
<organism evidence="1 2">
    <name type="scientific">Cannabis sativa</name>
    <name type="common">Hemp</name>
    <name type="synonym">Marijuana</name>
    <dbReference type="NCBI Taxonomy" id="3483"/>
    <lineage>
        <taxon>Eukaryota</taxon>
        <taxon>Viridiplantae</taxon>
        <taxon>Streptophyta</taxon>
        <taxon>Embryophyta</taxon>
        <taxon>Tracheophyta</taxon>
        <taxon>Spermatophyta</taxon>
        <taxon>Magnoliopsida</taxon>
        <taxon>eudicotyledons</taxon>
        <taxon>Gunneridae</taxon>
        <taxon>Pentapetalae</taxon>
        <taxon>rosids</taxon>
        <taxon>fabids</taxon>
        <taxon>Rosales</taxon>
        <taxon>Cannabaceae</taxon>
        <taxon>Cannabis</taxon>
    </lineage>
</organism>
<sequence>MKNWVFEEKPQKIAIWGWPRATARSLREVSKDPVAAMTEALPRFLRCSLLEGNCKVLQGGLQDRQSACPEEAYQDGFLVQARVSH</sequence>
<name>A0A803QSC6_CANSA</name>
<evidence type="ECO:0000313" key="2">
    <source>
        <dbReference type="Proteomes" id="UP000596661"/>
    </source>
</evidence>
<dbReference type="Gramene" id="evm.model.ctgX39.1">
    <property type="protein sequence ID" value="cds.evm.model.ctgX39.1"/>
    <property type="gene ID" value="evm.TU.ctgX39.1"/>
</dbReference>
<reference evidence="1" key="1">
    <citation type="submission" date="2021-03" db="UniProtKB">
        <authorList>
            <consortium name="EnsemblPlants"/>
        </authorList>
    </citation>
    <scope>IDENTIFICATION</scope>
</reference>
<proteinExistence type="predicted"/>
<accession>A0A803QSC6</accession>
<dbReference type="EnsemblPlants" id="evm.model.ctgX39.1">
    <property type="protein sequence ID" value="cds.evm.model.ctgX39.1"/>
    <property type="gene ID" value="evm.TU.ctgX39.1"/>
</dbReference>
<evidence type="ECO:0000313" key="1">
    <source>
        <dbReference type="EnsemblPlants" id="cds.evm.model.ctgX39.1"/>
    </source>
</evidence>
<protein>
    <submittedName>
        <fullName evidence="1">Uncharacterized protein</fullName>
    </submittedName>
</protein>
<dbReference type="Proteomes" id="UP000596661">
    <property type="component" value="Unassembled WGS sequence"/>
</dbReference>
<keyword evidence="2" id="KW-1185">Reference proteome</keyword>